<feature type="transmembrane region" description="Helical" evidence="1">
    <location>
        <begin position="12"/>
        <end position="30"/>
    </location>
</feature>
<dbReference type="AlphaFoldDB" id="J0PXR1"/>
<evidence type="ECO:0000256" key="1">
    <source>
        <dbReference type="SAM" id="Phobius"/>
    </source>
</evidence>
<evidence type="ECO:0000313" key="2">
    <source>
        <dbReference type="EMBL" id="EJF77431.1"/>
    </source>
</evidence>
<dbReference type="HOGENOM" id="CLU_2767513_0_0_5"/>
<dbReference type="Proteomes" id="UP000008947">
    <property type="component" value="Unassembled WGS sequence"/>
</dbReference>
<keyword evidence="1" id="KW-1133">Transmembrane helix</keyword>
<protein>
    <submittedName>
        <fullName evidence="2">Uncharacterized protein</fullName>
    </submittedName>
</protein>
<dbReference type="RefSeq" id="WP_006924596.1">
    <property type="nucleotide sequence ID" value="NZ_JH725025.1"/>
</dbReference>
<proteinExistence type="predicted"/>
<accession>J0PXR1</accession>
<keyword evidence="1" id="KW-0472">Membrane</keyword>
<reference evidence="2 3" key="1">
    <citation type="submission" date="2012-03" db="EMBL/GenBank/DDBJ databases">
        <title>The Genome Sequence of Bartonella washoensis Sb944nv.</title>
        <authorList>
            <consortium name="The Broad Institute Genome Sequencing Platform"/>
            <consortium name="The Broad Institute Genome Sequencing Center for Infectious Disease"/>
            <person name="Feldgarden M."/>
            <person name="Kirby J."/>
            <person name="Kosoy M."/>
            <person name="Birtles R."/>
            <person name="Probert W.S."/>
            <person name="Chiaraviglio L."/>
            <person name="Young S.K."/>
            <person name="Zeng Q."/>
            <person name="Gargeya S."/>
            <person name="Fitzgerald M."/>
            <person name="Haas B."/>
            <person name="Abouelleil A."/>
            <person name="Alvarado L."/>
            <person name="Arachchi H.M."/>
            <person name="Berlin A."/>
            <person name="Chapman S.B."/>
            <person name="Gearin G."/>
            <person name="Goldberg J."/>
            <person name="Griggs A."/>
            <person name="Gujja S."/>
            <person name="Hansen M."/>
            <person name="Heiman D."/>
            <person name="Howarth C."/>
            <person name="Larimer J."/>
            <person name="Lui A."/>
            <person name="MacDonald P.J.P."/>
            <person name="McCowen C."/>
            <person name="Montmayeur A."/>
            <person name="Murphy C."/>
            <person name="Neiman D."/>
            <person name="Pearson M."/>
            <person name="Priest M."/>
            <person name="Roberts A."/>
            <person name="Saif S."/>
            <person name="Shea T."/>
            <person name="Sisk P."/>
            <person name="Stolte C."/>
            <person name="Sykes S."/>
            <person name="Wortman J."/>
            <person name="Nusbaum C."/>
            <person name="Birren B."/>
        </authorList>
    </citation>
    <scope>NUCLEOTIDE SEQUENCE [LARGE SCALE GENOMIC DNA]</scope>
    <source>
        <strain evidence="2 3">Sb944nv</strain>
    </source>
</reference>
<name>J0PXR1_9HYPH</name>
<keyword evidence="1" id="KW-0812">Transmembrane</keyword>
<organism evidence="2 3">
    <name type="scientific">Candidatus Bartonella washoeensis Sb944nv</name>
    <dbReference type="NCBI Taxonomy" id="1094563"/>
    <lineage>
        <taxon>Bacteria</taxon>
        <taxon>Pseudomonadati</taxon>
        <taxon>Pseudomonadota</taxon>
        <taxon>Alphaproteobacteria</taxon>
        <taxon>Hyphomicrobiales</taxon>
        <taxon>Bartonellaceae</taxon>
        <taxon>Bartonella</taxon>
    </lineage>
</organism>
<keyword evidence="3" id="KW-1185">Reference proteome</keyword>
<gene>
    <name evidence="2" type="ORF">MCQ_01515</name>
</gene>
<sequence>MSPEEIRWGAKYITLIICNVVALYHVYYFYKKTQKLRDEVMEKDKIIYEKEKLIQKLSSSGGFYSSISK</sequence>
<comment type="caution">
    <text evidence="2">The sequence shown here is derived from an EMBL/GenBank/DDBJ whole genome shotgun (WGS) entry which is preliminary data.</text>
</comment>
<dbReference type="EMBL" id="AILU01000048">
    <property type="protein sequence ID" value="EJF77431.1"/>
    <property type="molecule type" value="Genomic_DNA"/>
</dbReference>
<evidence type="ECO:0000313" key="3">
    <source>
        <dbReference type="Proteomes" id="UP000008947"/>
    </source>
</evidence>